<protein>
    <submittedName>
        <fullName evidence="1">Uncharacterized protein</fullName>
    </submittedName>
</protein>
<name>A0ACC2SS92_9FUNG</name>
<dbReference type="EMBL" id="QTSX02004367">
    <property type="protein sequence ID" value="KAJ9065230.1"/>
    <property type="molecule type" value="Genomic_DNA"/>
</dbReference>
<evidence type="ECO:0000313" key="2">
    <source>
        <dbReference type="Proteomes" id="UP001165960"/>
    </source>
</evidence>
<dbReference type="Proteomes" id="UP001165960">
    <property type="component" value="Unassembled WGS sequence"/>
</dbReference>
<reference evidence="1" key="1">
    <citation type="submission" date="2022-04" db="EMBL/GenBank/DDBJ databases">
        <title>Genome of the entomopathogenic fungus Entomophthora muscae.</title>
        <authorList>
            <person name="Elya C."/>
            <person name="Lovett B.R."/>
            <person name="Lee E."/>
            <person name="Macias A.M."/>
            <person name="Hajek A.E."/>
            <person name="De Bivort B.L."/>
            <person name="Kasson M.T."/>
            <person name="De Fine Licht H.H."/>
            <person name="Stajich J.E."/>
        </authorList>
    </citation>
    <scope>NUCLEOTIDE SEQUENCE</scope>
    <source>
        <strain evidence="1">Berkeley</strain>
    </source>
</reference>
<accession>A0ACC2SS92</accession>
<organism evidence="1 2">
    <name type="scientific">Entomophthora muscae</name>
    <dbReference type="NCBI Taxonomy" id="34485"/>
    <lineage>
        <taxon>Eukaryota</taxon>
        <taxon>Fungi</taxon>
        <taxon>Fungi incertae sedis</taxon>
        <taxon>Zoopagomycota</taxon>
        <taxon>Entomophthoromycotina</taxon>
        <taxon>Entomophthoromycetes</taxon>
        <taxon>Entomophthorales</taxon>
        <taxon>Entomophthoraceae</taxon>
        <taxon>Entomophthora</taxon>
    </lineage>
</organism>
<gene>
    <name evidence="1" type="ORF">DSO57_1021814</name>
</gene>
<comment type="caution">
    <text evidence="1">The sequence shown here is derived from an EMBL/GenBank/DDBJ whole genome shotgun (WGS) entry which is preliminary data.</text>
</comment>
<evidence type="ECO:0000313" key="1">
    <source>
        <dbReference type="EMBL" id="KAJ9065230.1"/>
    </source>
</evidence>
<sequence length="331" mass="37073">MRLFNGSILPLRRMKLYYFLGLALCAPRSIIDEISHQRAIRGITPIPKSEALHSFLLKYLLAGSNGTKADMPSEDSCEAFLNSTSCRTLPAKEFALKEGISVFAIPKESNIYRQLDDILNSELLKDIIFNRRHYACAPFKTAASVEQGDNVYIMLSPFGDDDVNGYRPVDFPGPSCKIKGMEPYAVPATYSPEVHELYHRLNIDLTMRDIKPFMFSSLLSNYTGTDLATKLLCSSFADAACLSDAESILSPPSTMSLPFQRSSDTLAQLLESPRYQGLVGGPPEDSWRYWQALGIQTNQTHISFNFATNYPLMPELMNGVCKEPCMRHRLI</sequence>
<proteinExistence type="predicted"/>
<keyword evidence="2" id="KW-1185">Reference proteome</keyword>